<dbReference type="KEGG" id="hhy:Halhy_6598"/>
<feature type="domain" description="YspA cpYpsA-related SLOG" evidence="1">
    <location>
        <begin position="1"/>
        <end position="64"/>
    </location>
</feature>
<reference key="2">
    <citation type="submission" date="2011-04" db="EMBL/GenBank/DDBJ databases">
        <title>Complete sequence of plasmid 1 of Haliscomenobacter hydrossis DSM 1100.</title>
        <authorList>
            <consortium name="US DOE Joint Genome Institute (JGI-PGF)"/>
            <person name="Lucas S."/>
            <person name="Han J."/>
            <person name="Lapidus A."/>
            <person name="Bruce D."/>
            <person name="Goodwin L."/>
            <person name="Pitluck S."/>
            <person name="Peters L."/>
            <person name="Kyrpides N."/>
            <person name="Mavromatis K."/>
            <person name="Ivanova N."/>
            <person name="Ovchinnikova G."/>
            <person name="Pagani I."/>
            <person name="Daligault H."/>
            <person name="Detter J.C."/>
            <person name="Han C."/>
            <person name="Land M."/>
            <person name="Hauser L."/>
            <person name="Markowitz V."/>
            <person name="Cheng J.-F."/>
            <person name="Hugenholtz P."/>
            <person name="Woyke T."/>
            <person name="Wu D."/>
            <person name="Verbarg S."/>
            <person name="Frueling A."/>
            <person name="Brambilla E."/>
            <person name="Klenk H.-P."/>
            <person name="Eisen J.A."/>
        </authorList>
    </citation>
    <scope>NUCLEOTIDE SEQUENCE</scope>
    <source>
        <strain>DSM 1100</strain>
    </source>
</reference>
<dbReference type="Proteomes" id="UP000008461">
    <property type="component" value="Plasmid pHALHY01"/>
</dbReference>
<dbReference type="Gene3D" id="3.40.50.450">
    <property type="match status" value="1"/>
</dbReference>
<accession>F4L7Q6</accession>
<proteinExistence type="predicted"/>
<organism evidence="2 3">
    <name type="scientific">Haliscomenobacter hydrossis (strain ATCC 27775 / DSM 1100 / LMG 10767 / O)</name>
    <dbReference type="NCBI Taxonomy" id="760192"/>
    <lineage>
        <taxon>Bacteria</taxon>
        <taxon>Pseudomonadati</taxon>
        <taxon>Bacteroidota</taxon>
        <taxon>Saprospiria</taxon>
        <taxon>Saprospirales</taxon>
        <taxon>Haliscomenobacteraceae</taxon>
        <taxon>Haliscomenobacter</taxon>
    </lineage>
</organism>
<evidence type="ECO:0000259" key="1">
    <source>
        <dbReference type="Pfam" id="PF10686"/>
    </source>
</evidence>
<dbReference type="EMBL" id="CP002692">
    <property type="protein sequence ID" value="AEE54414.1"/>
    <property type="molecule type" value="Genomic_DNA"/>
</dbReference>
<sequence>MKLLITGSRRATAQDYAGLAAAIQKYAPQASEILHGGAMGADQLAEQYARAQGLPVTVIRPDYTQWPAKVAPLKRNHDLVALADGVIALYKGKRKGGTAYTARLAQDAGKLLVELHDSGEYKPGEQLSMPI</sequence>
<dbReference type="RefSeq" id="WP_013768931.1">
    <property type="nucleotide sequence ID" value="NC_015511.1"/>
</dbReference>
<dbReference type="HOGENOM" id="CLU_144704_0_0_10"/>
<geneLocation type="plasmid" evidence="2 3">
    <name>pHALHY01</name>
</geneLocation>
<protein>
    <recommendedName>
        <fullName evidence="1">YspA cpYpsA-related SLOG domain-containing protein</fullName>
    </recommendedName>
</protein>
<dbReference type="AlphaFoldDB" id="F4L7Q6"/>
<evidence type="ECO:0000313" key="2">
    <source>
        <dbReference type="EMBL" id="AEE54414.1"/>
    </source>
</evidence>
<gene>
    <name evidence="2" type="ordered locus">Halhy_6598</name>
</gene>
<evidence type="ECO:0000313" key="3">
    <source>
        <dbReference type="Proteomes" id="UP000008461"/>
    </source>
</evidence>
<reference evidence="2 3" key="1">
    <citation type="journal article" date="2011" name="Stand. Genomic Sci.">
        <title>Complete genome sequence of Haliscomenobacter hydrossis type strain (O).</title>
        <authorList>
            <consortium name="US DOE Joint Genome Institute (JGI-PGF)"/>
            <person name="Daligault H."/>
            <person name="Lapidus A."/>
            <person name="Zeytun A."/>
            <person name="Nolan M."/>
            <person name="Lucas S."/>
            <person name="Del Rio T.G."/>
            <person name="Tice H."/>
            <person name="Cheng J.F."/>
            <person name="Tapia R."/>
            <person name="Han C."/>
            <person name="Goodwin L."/>
            <person name="Pitluck S."/>
            <person name="Liolios K."/>
            <person name="Pagani I."/>
            <person name="Ivanova N."/>
            <person name="Huntemann M."/>
            <person name="Mavromatis K."/>
            <person name="Mikhailova N."/>
            <person name="Pati A."/>
            <person name="Chen A."/>
            <person name="Palaniappan K."/>
            <person name="Land M."/>
            <person name="Hauser L."/>
            <person name="Brambilla E.M."/>
            <person name="Rohde M."/>
            <person name="Verbarg S."/>
            <person name="Goker M."/>
            <person name="Bristow J."/>
            <person name="Eisen J.A."/>
            <person name="Markowitz V."/>
            <person name="Hugenholtz P."/>
            <person name="Kyrpides N.C."/>
            <person name="Klenk H.P."/>
            <person name="Woyke T."/>
        </authorList>
    </citation>
    <scope>NUCLEOTIDE SEQUENCE [LARGE SCALE GENOMIC DNA]</scope>
    <source>
        <strain evidence="3">ATCC 27775 / DSM 1100 / LMG 10767 / O</strain>
        <plasmid evidence="3">Plasmid pHALHY01</plasmid>
    </source>
</reference>
<keyword evidence="3" id="KW-1185">Reference proteome</keyword>
<dbReference type="SUPFAM" id="SSF102405">
    <property type="entry name" value="MCP/YpsA-like"/>
    <property type="match status" value="1"/>
</dbReference>
<keyword evidence="2" id="KW-0614">Plasmid</keyword>
<dbReference type="Pfam" id="PF10686">
    <property type="entry name" value="YAcAr"/>
    <property type="match status" value="1"/>
</dbReference>
<dbReference type="OrthoDB" id="572639at2"/>
<dbReference type="InterPro" id="IPR019627">
    <property type="entry name" value="YAcAr"/>
</dbReference>
<name>F4L7Q6_HALH1</name>